<comment type="caution">
    <text evidence="2">The sequence shown here is derived from an EMBL/GenBank/DDBJ whole genome shotgun (WGS) entry which is preliminary data.</text>
</comment>
<evidence type="ECO:0000256" key="1">
    <source>
        <dbReference type="SAM" id="Phobius"/>
    </source>
</evidence>
<accession>A0A9K3HW35</accession>
<keyword evidence="3" id="KW-1185">Reference proteome</keyword>
<gene>
    <name evidence="2" type="ORF">HanXRQr2_Chr10g0427881</name>
</gene>
<name>A0A9K3HW35_HELAN</name>
<dbReference type="AlphaFoldDB" id="A0A9K3HW35"/>
<feature type="transmembrane region" description="Helical" evidence="1">
    <location>
        <begin position="6"/>
        <end position="26"/>
    </location>
</feature>
<dbReference type="Proteomes" id="UP000215914">
    <property type="component" value="Unassembled WGS sequence"/>
</dbReference>
<dbReference type="Gramene" id="mRNA:HanXRQr2_Chr10g0427881">
    <property type="protein sequence ID" value="CDS:HanXRQr2_Chr10g0427881.1"/>
    <property type="gene ID" value="HanXRQr2_Chr10g0427881"/>
</dbReference>
<protein>
    <recommendedName>
        <fullName evidence="4">Transmembrane protein</fullName>
    </recommendedName>
</protein>
<dbReference type="EMBL" id="MNCJ02000325">
    <property type="protein sequence ID" value="KAF5785371.1"/>
    <property type="molecule type" value="Genomic_DNA"/>
</dbReference>
<keyword evidence="1" id="KW-1133">Transmembrane helix</keyword>
<organism evidence="2 3">
    <name type="scientific">Helianthus annuus</name>
    <name type="common">Common sunflower</name>
    <dbReference type="NCBI Taxonomy" id="4232"/>
    <lineage>
        <taxon>Eukaryota</taxon>
        <taxon>Viridiplantae</taxon>
        <taxon>Streptophyta</taxon>
        <taxon>Embryophyta</taxon>
        <taxon>Tracheophyta</taxon>
        <taxon>Spermatophyta</taxon>
        <taxon>Magnoliopsida</taxon>
        <taxon>eudicotyledons</taxon>
        <taxon>Gunneridae</taxon>
        <taxon>Pentapetalae</taxon>
        <taxon>asterids</taxon>
        <taxon>campanulids</taxon>
        <taxon>Asterales</taxon>
        <taxon>Asteraceae</taxon>
        <taxon>Asteroideae</taxon>
        <taxon>Heliantheae alliance</taxon>
        <taxon>Heliantheae</taxon>
        <taxon>Helianthus</taxon>
    </lineage>
</organism>
<keyword evidence="1" id="KW-0812">Transmembrane</keyword>
<evidence type="ECO:0000313" key="3">
    <source>
        <dbReference type="Proteomes" id="UP000215914"/>
    </source>
</evidence>
<reference evidence="2" key="1">
    <citation type="journal article" date="2017" name="Nature">
        <title>The sunflower genome provides insights into oil metabolism, flowering and Asterid evolution.</title>
        <authorList>
            <person name="Badouin H."/>
            <person name="Gouzy J."/>
            <person name="Grassa C.J."/>
            <person name="Murat F."/>
            <person name="Staton S.E."/>
            <person name="Cottret L."/>
            <person name="Lelandais-Briere C."/>
            <person name="Owens G.L."/>
            <person name="Carrere S."/>
            <person name="Mayjonade B."/>
            <person name="Legrand L."/>
            <person name="Gill N."/>
            <person name="Kane N.C."/>
            <person name="Bowers J.E."/>
            <person name="Hubner S."/>
            <person name="Bellec A."/>
            <person name="Berard A."/>
            <person name="Berges H."/>
            <person name="Blanchet N."/>
            <person name="Boniface M.C."/>
            <person name="Brunel D."/>
            <person name="Catrice O."/>
            <person name="Chaidir N."/>
            <person name="Claudel C."/>
            <person name="Donnadieu C."/>
            <person name="Faraut T."/>
            <person name="Fievet G."/>
            <person name="Helmstetter N."/>
            <person name="King M."/>
            <person name="Knapp S.J."/>
            <person name="Lai Z."/>
            <person name="Le Paslier M.C."/>
            <person name="Lippi Y."/>
            <person name="Lorenzon L."/>
            <person name="Mandel J.R."/>
            <person name="Marage G."/>
            <person name="Marchand G."/>
            <person name="Marquand E."/>
            <person name="Bret-Mestries E."/>
            <person name="Morien E."/>
            <person name="Nambeesan S."/>
            <person name="Nguyen T."/>
            <person name="Pegot-Espagnet P."/>
            <person name="Pouilly N."/>
            <person name="Raftis F."/>
            <person name="Sallet E."/>
            <person name="Schiex T."/>
            <person name="Thomas J."/>
            <person name="Vandecasteele C."/>
            <person name="Vares D."/>
            <person name="Vear F."/>
            <person name="Vautrin S."/>
            <person name="Crespi M."/>
            <person name="Mangin B."/>
            <person name="Burke J.M."/>
            <person name="Salse J."/>
            <person name="Munos S."/>
            <person name="Vincourt P."/>
            <person name="Rieseberg L.H."/>
            <person name="Langlade N.B."/>
        </authorList>
    </citation>
    <scope>NUCLEOTIDE SEQUENCE</scope>
    <source>
        <tissue evidence="2">Leaves</tissue>
    </source>
</reference>
<evidence type="ECO:0008006" key="4">
    <source>
        <dbReference type="Google" id="ProtNLM"/>
    </source>
</evidence>
<sequence length="63" mass="6715">MDNMEYGWGVGSVVAMLLVFGCMLFLPLGMGPVAPPLIPMIVLVPVFLTAVIIFLSIASNPNH</sequence>
<feature type="transmembrane region" description="Helical" evidence="1">
    <location>
        <begin position="38"/>
        <end position="58"/>
    </location>
</feature>
<evidence type="ECO:0000313" key="2">
    <source>
        <dbReference type="EMBL" id="KAF5785371.1"/>
    </source>
</evidence>
<keyword evidence="1" id="KW-0472">Membrane</keyword>
<reference evidence="2" key="2">
    <citation type="submission" date="2020-06" db="EMBL/GenBank/DDBJ databases">
        <title>Helianthus annuus Genome sequencing and assembly Release 2.</title>
        <authorList>
            <person name="Gouzy J."/>
            <person name="Langlade N."/>
            <person name="Munos S."/>
        </authorList>
    </citation>
    <scope>NUCLEOTIDE SEQUENCE</scope>
    <source>
        <tissue evidence="2">Leaves</tissue>
    </source>
</reference>
<proteinExistence type="predicted"/>